<dbReference type="Gene3D" id="1.10.1520.10">
    <property type="entry name" value="Ribonuclease III domain"/>
    <property type="match status" value="1"/>
</dbReference>
<dbReference type="InterPro" id="IPR036389">
    <property type="entry name" value="RNase_III_sf"/>
</dbReference>
<accession>A0AAD5VMZ7</accession>
<keyword evidence="3" id="KW-1185">Reference proteome</keyword>
<organism evidence="2 3">
    <name type="scientific">Leucocoprinus birnbaumii</name>
    <dbReference type="NCBI Taxonomy" id="56174"/>
    <lineage>
        <taxon>Eukaryota</taxon>
        <taxon>Fungi</taxon>
        <taxon>Dikarya</taxon>
        <taxon>Basidiomycota</taxon>
        <taxon>Agaricomycotina</taxon>
        <taxon>Agaricomycetes</taxon>
        <taxon>Agaricomycetidae</taxon>
        <taxon>Agaricales</taxon>
        <taxon>Agaricineae</taxon>
        <taxon>Agaricaceae</taxon>
        <taxon>Leucocoprinus</taxon>
    </lineage>
</organism>
<dbReference type="Pfam" id="PF14622">
    <property type="entry name" value="Ribonucleas_3_3"/>
    <property type="match status" value="1"/>
</dbReference>
<gene>
    <name evidence="2" type="ORF">NP233_g8988</name>
</gene>
<protein>
    <recommendedName>
        <fullName evidence="1">RNase III domain-containing protein</fullName>
    </recommendedName>
</protein>
<dbReference type="GO" id="GO:0004525">
    <property type="term" value="F:ribonuclease III activity"/>
    <property type="evidence" value="ECO:0007669"/>
    <property type="project" value="InterPro"/>
</dbReference>
<dbReference type="PROSITE" id="PS50142">
    <property type="entry name" value="RNASE_3_2"/>
    <property type="match status" value="1"/>
</dbReference>
<dbReference type="EMBL" id="JANIEX010000767">
    <property type="protein sequence ID" value="KAJ3563362.1"/>
    <property type="molecule type" value="Genomic_DNA"/>
</dbReference>
<reference evidence="2" key="1">
    <citation type="submission" date="2022-07" db="EMBL/GenBank/DDBJ databases">
        <title>Genome Sequence of Leucocoprinus birnbaumii.</title>
        <authorList>
            <person name="Buettner E."/>
        </authorList>
    </citation>
    <scope>NUCLEOTIDE SEQUENCE</scope>
    <source>
        <strain evidence="2">VT141</strain>
    </source>
</reference>
<dbReference type="GO" id="GO:0006396">
    <property type="term" value="P:RNA processing"/>
    <property type="evidence" value="ECO:0007669"/>
    <property type="project" value="InterPro"/>
</dbReference>
<name>A0AAD5VMZ7_9AGAR</name>
<feature type="domain" description="RNase III" evidence="1">
    <location>
        <begin position="18"/>
        <end position="115"/>
    </location>
</feature>
<evidence type="ECO:0000313" key="3">
    <source>
        <dbReference type="Proteomes" id="UP001213000"/>
    </source>
</evidence>
<dbReference type="SUPFAM" id="SSF69065">
    <property type="entry name" value="RNase III domain-like"/>
    <property type="match status" value="1"/>
</dbReference>
<proteinExistence type="predicted"/>
<dbReference type="InterPro" id="IPR000999">
    <property type="entry name" value="RNase_III_dom"/>
</dbReference>
<dbReference type="Proteomes" id="UP001213000">
    <property type="component" value="Unassembled WGS sequence"/>
</dbReference>
<sequence>MGDAWTQARNGILGTPENNDFLEFVGDRLVNLMSALLVAEDNFSPDQHVIVDRLVSNNDTLGRLAHQLHLQRYAVLDGFESRRAADWDTKAPWKPPKVLADLFEAYVGAVYEEHGWDLTKDWLSTLFRPLIEKANEDYLRNITVPPRYPNKGTYVTHERLASPTIETEFYKFLESRAPKIVSTAEPALLMLPLSTKFIFGANGDIATDCDVVEIATHLVKFWSITLLVTNAWTFGYLGSMLKLSSCFDLNDPSFSIYEKPMKSPTRENFHGLDSDGIFTGKLAQALYSVIGWYYSRDAKVAEQWGIKWLIPLVVRAYDLIAQRPAFRPSFPEGIGNTNPYVNILVNMGRGPDVPLVTTQDELEEILTIVVLEGKETRGRVFLTKEDVRRINFRRRSI</sequence>
<evidence type="ECO:0000313" key="2">
    <source>
        <dbReference type="EMBL" id="KAJ3563362.1"/>
    </source>
</evidence>
<dbReference type="CDD" id="cd00593">
    <property type="entry name" value="RIBOc"/>
    <property type="match status" value="1"/>
</dbReference>
<dbReference type="SMART" id="SM00535">
    <property type="entry name" value="RIBOc"/>
    <property type="match status" value="1"/>
</dbReference>
<dbReference type="AlphaFoldDB" id="A0AAD5VMZ7"/>
<evidence type="ECO:0000259" key="1">
    <source>
        <dbReference type="PROSITE" id="PS50142"/>
    </source>
</evidence>
<comment type="caution">
    <text evidence="2">The sequence shown here is derived from an EMBL/GenBank/DDBJ whole genome shotgun (WGS) entry which is preliminary data.</text>
</comment>